<dbReference type="Pfam" id="PF17932">
    <property type="entry name" value="TetR_C_24"/>
    <property type="match status" value="1"/>
</dbReference>
<dbReference type="Proteomes" id="UP001595885">
    <property type="component" value="Unassembled WGS sequence"/>
</dbReference>
<dbReference type="SUPFAM" id="SSF46689">
    <property type="entry name" value="Homeodomain-like"/>
    <property type="match status" value="1"/>
</dbReference>
<dbReference type="InterPro" id="IPR009057">
    <property type="entry name" value="Homeodomain-like_sf"/>
</dbReference>
<comment type="caution">
    <text evidence="4">The sequence shown here is derived from an EMBL/GenBank/DDBJ whole genome shotgun (WGS) entry which is preliminary data.</text>
</comment>
<dbReference type="EMBL" id="JBHSGW010000002">
    <property type="protein sequence ID" value="MFC4738938.1"/>
    <property type="molecule type" value="Genomic_DNA"/>
</dbReference>
<dbReference type="PANTHER" id="PTHR43479:SF11">
    <property type="entry name" value="ACREF_ENVCD OPERON REPRESSOR-RELATED"/>
    <property type="match status" value="1"/>
</dbReference>
<gene>
    <name evidence="4" type="ORF">ACFO3U_02925</name>
</gene>
<accession>A0ABV9NZZ8</accession>
<evidence type="ECO:0000259" key="3">
    <source>
        <dbReference type="PROSITE" id="PS50977"/>
    </source>
</evidence>
<dbReference type="InterPro" id="IPR050624">
    <property type="entry name" value="HTH-type_Tx_Regulator"/>
</dbReference>
<sequence length="203" mass="23568">MLLQSIHFTIFEKMKPMDRKTEIINCAAKLFKEKGYSAVTMRDIAQSLDIKAASLYNHIKSKQEILVLIVLEIAEEFTNRINDIAFSDLKIIQKIEKVIELHIDITIRNPDALACLNNDWMHLTNEELTYFIKMREDYEETFRHLINSGIQSNEIKDLNPEVIIFSILSTLRTLYIWYGKKNRLTESSLKTDMAAVLLTGIVN</sequence>
<dbReference type="InterPro" id="IPR041490">
    <property type="entry name" value="KstR2_TetR_C"/>
</dbReference>
<evidence type="ECO:0000256" key="2">
    <source>
        <dbReference type="PROSITE-ProRule" id="PRU00335"/>
    </source>
</evidence>
<dbReference type="InterPro" id="IPR036271">
    <property type="entry name" value="Tet_transcr_reg_TetR-rel_C_sf"/>
</dbReference>
<evidence type="ECO:0000313" key="4">
    <source>
        <dbReference type="EMBL" id="MFC4738938.1"/>
    </source>
</evidence>
<dbReference type="Gene3D" id="1.10.357.10">
    <property type="entry name" value="Tetracycline Repressor, domain 2"/>
    <property type="match status" value="1"/>
</dbReference>
<dbReference type="SUPFAM" id="SSF48498">
    <property type="entry name" value="Tetracyclin repressor-like, C-terminal domain"/>
    <property type="match status" value="1"/>
</dbReference>
<protein>
    <submittedName>
        <fullName evidence="4">TetR/AcrR family transcriptional regulator</fullName>
    </submittedName>
</protein>
<feature type="DNA-binding region" description="H-T-H motif" evidence="2">
    <location>
        <begin position="40"/>
        <end position="59"/>
    </location>
</feature>
<feature type="domain" description="HTH tetR-type" evidence="3">
    <location>
        <begin position="17"/>
        <end position="77"/>
    </location>
</feature>
<proteinExistence type="predicted"/>
<dbReference type="PANTHER" id="PTHR43479">
    <property type="entry name" value="ACREF/ENVCD OPERON REPRESSOR-RELATED"/>
    <property type="match status" value="1"/>
</dbReference>
<organism evidence="4 5">
    <name type="scientific">Flavobacterium ponti</name>
    <dbReference type="NCBI Taxonomy" id="665133"/>
    <lineage>
        <taxon>Bacteria</taxon>
        <taxon>Pseudomonadati</taxon>
        <taxon>Bacteroidota</taxon>
        <taxon>Flavobacteriia</taxon>
        <taxon>Flavobacteriales</taxon>
        <taxon>Flavobacteriaceae</taxon>
        <taxon>Flavobacterium</taxon>
    </lineage>
</organism>
<name>A0ABV9NZZ8_9FLAO</name>
<dbReference type="PRINTS" id="PR00455">
    <property type="entry name" value="HTHTETR"/>
</dbReference>
<dbReference type="PROSITE" id="PS50977">
    <property type="entry name" value="HTH_TETR_2"/>
    <property type="match status" value="1"/>
</dbReference>
<evidence type="ECO:0000313" key="5">
    <source>
        <dbReference type="Proteomes" id="UP001595885"/>
    </source>
</evidence>
<evidence type="ECO:0000256" key="1">
    <source>
        <dbReference type="ARBA" id="ARBA00023125"/>
    </source>
</evidence>
<keyword evidence="5" id="KW-1185">Reference proteome</keyword>
<reference evidence="5" key="1">
    <citation type="journal article" date="2019" name="Int. J. Syst. Evol. Microbiol.">
        <title>The Global Catalogue of Microorganisms (GCM) 10K type strain sequencing project: providing services to taxonomists for standard genome sequencing and annotation.</title>
        <authorList>
            <consortium name="The Broad Institute Genomics Platform"/>
            <consortium name="The Broad Institute Genome Sequencing Center for Infectious Disease"/>
            <person name="Wu L."/>
            <person name="Ma J."/>
        </authorList>
    </citation>
    <scope>NUCLEOTIDE SEQUENCE [LARGE SCALE GENOMIC DNA]</scope>
    <source>
        <strain evidence="5">CCUG 50349</strain>
    </source>
</reference>
<dbReference type="Gene3D" id="1.10.10.60">
    <property type="entry name" value="Homeodomain-like"/>
    <property type="match status" value="1"/>
</dbReference>
<dbReference type="InterPro" id="IPR001647">
    <property type="entry name" value="HTH_TetR"/>
</dbReference>
<keyword evidence="1 2" id="KW-0238">DNA-binding</keyword>
<dbReference type="Pfam" id="PF00440">
    <property type="entry name" value="TetR_N"/>
    <property type="match status" value="1"/>
</dbReference>